<dbReference type="EMBL" id="BRPK01000015">
    <property type="protein sequence ID" value="GLB43969.1"/>
    <property type="molecule type" value="Genomic_DNA"/>
</dbReference>
<reference evidence="2" key="1">
    <citation type="submission" date="2022-07" db="EMBL/GenBank/DDBJ databases">
        <title>The genome of Lyophyllum shimeji provides insight into the initial evolution of ectomycorrhizal fungal genome.</title>
        <authorList>
            <person name="Kobayashi Y."/>
            <person name="Shibata T."/>
            <person name="Hirakawa H."/>
            <person name="Shigenobu S."/>
            <person name="Nishiyama T."/>
            <person name="Yamada A."/>
            <person name="Hasebe M."/>
            <person name="Kawaguchi M."/>
        </authorList>
    </citation>
    <scope>NUCLEOTIDE SEQUENCE</scope>
    <source>
        <strain evidence="2">AT787</strain>
    </source>
</reference>
<evidence type="ECO:0000256" key="1">
    <source>
        <dbReference type="SAM" id="MobiDB-lite"/>
    </source>
</evidence>
<feature type="region of interest" description="Disordered" evidence="1">
    <location>
        <begin position="197"/>
        <end position="272"/>
    </location>
</feature>
<keyword evidence="3" id="KW-1185">Reference proteome</keyword>
<accession>A0A9P3PYK6</accession>
<dbReference type="OrthoDB" id="39175at2759"/>
<evidence type="ECO:0000313" key="3">
    <source>
        <dbReference type="Proteomes" id="UP001063166"/>
    </source>
</evidence>
<proteinExistence type="predicted"/>
<feature type="compositionally biased region" description="Basic and acidic residues" evidence="1">
    <location>
        <begin position="331"/>
        <end position="363"/>
    </location>
</feature>
<evidence type="ECO:0000313" key="2">
    <source>
        <dbReference type="EMBL" id="GLB43969.1"/>
    </source>
</evidence>
<dbReference type="GO" id="GO:0008270">
    <property type="term" value="F:zinc ion binding"/>
    <property type="evidence" value="ECO:0007669"/>
    <property type="project" value="InterPro"/>
</dbReference>
<dbReference type="AlphaFoldDB" id="A0A9P3PYK6"/>
<dbReference type="SUPFAM" id="SSF57701">
    <property type="entry name" value="Zn2/Cys6 DNA-binding domain"/>
    <property type="match status" value="1"/>
</dbReference>
<keyword evidence="2" id="KW-0238">DNA-binding</keyword>
<protein>
    <submittedName>
        <fullName evidence="2">GAL4-like Zn(II)2Cys6 (Or C6 zinc) binuclear cluster DNA-binding domain</fullName>
    </submittedName>
</protein>
<feature type="compositionally biased region" description="Low complexity" evidence="1">
    <location>
        <begin position="246"/>
        <end position="259"/>
    </location>
</feature>
<comment type="caution">
    <text evidence="2">The sequence shown here is derived from an EMBL/GenBank/DDBJ whole genome shotgun (WGS) entry which is preliminary data.</text>
</comment>
<name>A0A9P3PYK6_LYOSH</name>
<gene>
    <name evidence="2" type="ORF">LshimejAT787_1501530</name>
</gene>
<dbReference type="GO" id="GO:0000981">
    <property type="term" value="F:DNA-binding transcription factor activity, RNA polymerase II-specific"/>
    <property type="evidence" value="ECO:0007669"/>
    <property type="project" value="InterPro"/>
</dbReference>
<dbReference type="InterPro" id="IPR036864">
    <property type="entry name" value="Zn2-C6_fun-type_DNA-bd_sf"/>
</dbReference>
<dbReference type="Proteomes" id="UP001063166">
    <property type="component" value="Unassembled WGS sequence"/>
</dbReference>
<dbReference type="GO" id="GO:0003677">
    <property type="term" value="F:DNA binding"/>
    <property type="evidence" value="ECO:0007669"/>
    <property type="project" value="UniProtKB-KW"/>
</dbReference>
<feature type="region of interest" description="Disordered" evidence="1">
    <location>
        <begin position="319"/>
        <end position="394"/>
    </location>
</feature>
<sequence length="394" mass="43157">MANYITISEPPERRDLLYATFPDARRAVIDCWVAEILLHNSYVAPTPQVVLTLESPTAALPHSHQALAPVNHAVPDIPHPYNLEAHPSSLKLNYVYDAVDPRSNTPLEDRETVVAWGRRSVKPDVDRIRNGLATTKSSPPPSPEIIRISPHLLVPSQRCPSPKPVVDPPSSTSFVPPQFTGDWEVDAITAEKVLIAPQSSQPPQGPWPVVPSMNPKDVSLAHPQSPGPGLVHRKSAVPRSHDHPYPSRTSRSPSGSRASPSRRRQPVIVARNQDGKPIMACLFWRGRKIACGPPPPRSGSTTCNQCERRHLKCEYPTKNRRGMRQKPAAADARKKNDRATTLDAKKEDACTSADAKKTSRSDAKVALVKAKLSEHEDVMSDSDNDSSSGWGGDD</sequence>
<organism evidence="2 3">
    <name type="scientific">Lyophyllum shimeji</name>
    <name type="common">Hon-shimeji</name>
    <name type="synonym">Tricholoma shimeji</name>
    <dbReference type="NCBI Taxonomy" id="47721"/>
    <lineage>
        <taxon>Eukaryota</taxon>
        <taxon>Fungi</taxon>
        <taxon>Dikarya</taxon>
        <taxon>Basidiomycota</taxon>
        <taxon>Agaricomycotina</taxon>
        <taxon>Agaricomycetes</taxon>
        <taxon>Agaricomycetidae</taxon>
        <taxon>Agaricales</taxon>
        <taxon>Tricholomatineae</taxon>
        <taxon>Lyophyllaceae</taxon>
        <taxon>Lyophyllum</taxon>
    </lineage>
</organism>